<evidence type="ECO:0000256" key="8">
    <source>
        <dbReference type="ARBA" id="ARBA00022840"/>
    </source>
</evidence>
<keyword evidence="7" id="KW-0547">Nucleotide-binding</keyword>
<evidence type="ECO:0000313" key="12">
    <source>
        <dbReference type="EMBL" id="MDT3767179.1"/>
    </source>
</evidence>
<keyword evidence="4" id="KW-0963">Cytoplasm</keyword>
<evidence type="ECO:0000256" key="11">
    <source>
        <dbReference type="ARBA" id="ARBA00032441"/>
    </source>
</evidence>
<keyword evidence="6" id="KW-0479">Metal-binding</keyword>
<keyword evidence="13" id="KW-1185">Reference proteome</keyword>
<reference evidence="12 13" key="1">
    <citation type="submission" date="2023-06" db="EMBL/GenBank/DDBJ databases">
        <title>Draft genome sequence of Gleimia hominis type strain CCUG 57540T.</title>
        <authorList>
            <person name="Salva-Serra F."/>
            <person name="Cardew S."/>
            <person name="Jensie Markopoulos S."/>
            <person name="Ohlen M."/>
            <person name="Inganas E."/>
            <person name="Svensson-Stadler L."/>
            <person name="Moore E.R.B."/>
        </authorList>
    </citation>
    <scope>NUCLEOTIDE SEQUENCE [LARGE SCALE GENOMIC DNA]</scope>
    <source>
        <strain evidence="12 13">CCUG 57540</strain>
    </source>
</reference>
<sequence length="180" mass="19246">MKYSFEVNDPAQTRAIGSALAPIVRAGDLIMLTGELGSGKTTLTQGLGEAMGVSGRVSSPTFIITRIHPNDHGPDLVHADAYRVTDLEDLETLDLDTQLQDCVVVVEWGEGKTEPLSASRLEIVLRGPFPAGGAISNDLEGLDDGRRVVEISPVGPRWDGVDVEQAVERALTQVQEGNDD</sequence>
<evidence type="ECO:0000313" key="13">
    <source>
        <dbReference type="Proteomes" id="UP001247542"/>
    </source>
</evidence>
<evidence type="ECO:0000256" key="3">
    <source>
        <dbReference type="ARBA" id="ARBA00019010"/>
    </source>
</evidence>
<dbReference type="Gene3D" id="3.40.50.300">
    <property type="entry name" value="P-loop containing nucleotide triphosphate hydrolases"/>
    <property type="match status" value="1"/>
</dbReference>
<comment type="caution">
    <text evidence="12">The sequence shown here is derived from an EMBL/GenBank/DDBJ whole genome shotgun (WGS) entry which is preliminary data.</text>
</comment>
<evidence type="ECO:0000256" key="2">
    <source>
        <dbReference type="ARBA" id="ARBA00007599"/>
    </source>
</evidence>
<keyword evidence="5" id="KW-0819">tRNA processing</keyword>
<dbReference type="NCBIfam" id="TIGR00150">
    <property type="entry name" value="T6A_YjeE"/>
    <property type="match status" value="1"/>
</dbReference>
<dbReference type="RefSeq" id="WP_313272532.1">
    <property type="nucleotide sequence ID" value="NZ_JASXSX010000001.1"/>
</dbReference>
<organism evidence="12 13">
    <name type="scientific">Gleimia hominis</name>
    <dbReference type="NCBI Taxonomy" id="595468"/>
    <lineage>
        <taxon>Bacteria</taxon>
        <taxon>Bacillati</taxon>
        <taxon>Actinomycetota</taxon>
        <taxon>Actinomycetes</taxon>
        <taxon>Actinomycetales</taxon>
        <taxon>Actinomycetaceae</taxon>
        <taxon>Gleimia</taxon>
    </lineage>
</organism>
<dbReference type="InterPro" id="IPR003442">
    <property type="entry name" value="T6A_TsaE"/>
</dbReference>
<evidence type="ECO:0000256" key="10">
    <source>
        <dbReference type="ARBA" id="ARBA00024908"/>
    </source>
</evidence>
<dbReference type="PANTHER" id="PTHR33540">
    <property type="entry name" value="TRNA THREONYLCARBAMOYLADENOSINE BIOSYNTHESIS PROTEIN TSAE"/>
    <property type="match status" value="1"/>
</dbReference>
<dbReference type="Proteomes" id="UP001247542">
    <property type="component" value="Unassembled WGS sequence"/>
</dbReference>
<name>A0ABU3I9X7_9ACTO</name>
<evidence type="ECO:0000256" key="9">
    <source>
        <dbReference type="ARBA" id="ARBA00022842"/>
    </source>
</evidence>
<dbReference type="SUPFAM" id="SSF52540">
    <property type="entry name" value="P-loop containing nucleoside triphosphate hydrolases"/>
    <property type="match status" value="1"/>
</dbReference>
<comment type="function">
    <text evidence="10">Required for the formation of a threonylcarbamoyl group on adenosine at position 37 (t(6)A37) in tRNAs that read codons beginning with adenine. Is involved in the transfer of the threonylcarbamoyl moiety of threonylcarbamoyl-AMP (TC-AMP) to the N6 group of A37, together with TsaD and TsaB. TsaE seems to play an indirect role in the t(6)A biosynthesis pathway, possibly in regulating the core enzymatic function of TsaD.</text>
</comment>
<evidence type="ECO:0000256" key="7">
    <source>
        <dbReference type="ARBA" id="ARBA00022741"/>
    </source>
</evidence>
<gene>
    <name evidence="12" type="primary">tsaE</name>
    <name evidence="12" type="ORF">QS713_03745</name>
</gene>
<dbReference type="PANTHER" id="PTHR33540:SF2">
    <property type="entry name" value="TRNA THREONYLCARBAMOYLADENOSINE BIOSYNTHESIS PROTEIN TSAE"/>
    <property type="match status" value="1"/>
</dbReference>
<comment type="subcellular location">
    <subcellularLocation>
        <location evidence="1">Cytoplasm</location>
    </subcellularLocation>
</comment>
<evidence type="ECO:0000256" key="1">
    <source>
        <dbReference type="ARBA" id="ARBA00004496"/>
    </source>
</evidence>
<accession>A0ABU3I9X7</accession>
<dbReference type="Pfam" id="PF02367">
    <property type="entry name" value="TsaE"/>
    <property type="match status" value="1"/>
</dbReference>
<keyword evidence="9" id="KW-0460">Magnesium</keyword>
<evidence type="ECO:0000256" key="5">
    <source>
        <dbReference type="ARBA" id="ARBA00022694"/>
    </source>
</evidence>
<evidence type="ECO:0000256" key="4">
    <source>
        <dbReference type="ARBA" id="ARBA00022490"/>
    </source>
</evidence>
<keyword evidence="8" id="KW-0067">ATP-binding</keyword>
<dbReference type="InterPro" id="IPR027417">
    <property type="entry name" value="P-loop_NTPase"/>
</dbReference>
<protein>
    <recommendedName>
        <fullName evidence="3">tRNA threonylcarbamoyladenosine biosynthesis protein TsaE</fullName>
    </recommendedName>
    <alternativeName>
        <fullName evidence="11">t(6)A37 threonylcarbamoyladenosine biosynthesis protein TsaE</fullName>
    </alternativeName>
</protein>
<dbReference type="EMBL" id="JASXSX010000001">
    <property type="protein sequence ID" value="MDT3767179.1"/>
    <property type="molecule type" value="Genomic_DNA"/>
</dbReference>
<comment type="similarity">
    <text evidence="2">Belongs to the TsaE family.</text>
</comment>
<evidence type="ECO:0000256" key="6">
    <source>
        <dbReference type="ARBA" id="ARBA00022723"/>
    </source>
</evidence>
<proteinExistence type="inferred from homology"/>